<gene>
    <name evidence="2" type="ORF">Pmani_029830</name>
</gene>
<name>A0AAE1TWK5_9EUCA</name>
<dbReference type="Proteomes" id="UP001292094">
    <property type="component" value="Unassembled WGS sequence"/>
</dbReference>
<dbReference type="EMBL" id="JAWZYT010003573">
    <property type="protein sequence ID" value="KAK4297769.1"/>
    <property type="molecule type" value="Genomic_DNA"/>
</dbReference>
<comment type="caution">
    <text evidence="2">The sequence shown here is derived from an EMBL/GenBank/DDBJ whole genome shotgun (WGS) entry which is preliminary data.</text>
</comment>
<feature type="compositionally biased region" description="Basic and acidic residues" evidence="1">
    <location>
        <begin position="20"/>
        <end position="29"/>
    </location>
</feature>
<dbReference type="AlphaFoldDB" id="A0AAE1TWK5"/>
<keyword evidence="3" id="KW-1185">Reference proteome</keyword>
<proteinExistence type="predicted"/>
<sequence length="86" mass="9448">MVRGKREGGKRKQSSVTTRVVHETKKKPTDDALRSHCISLTHIPTRSSNIPTLSDLFAQFSASPTRLNFSSIPVIPISPEPLLALP</sequence>
<evidence type="ECO:0000256" key="1">
    <source>
        <dbReference type="SAM" id="MobiDB-lite"/>
    </source>
</evidence>
<evidence type="ECO:0000313" key="2">
    <source>
        <dbReference type="EMBL" id="KAK4297769.1"/>
    </source>
</evidence>
<protein>
    <submittedName>
        <fullName evidence="2">Uncharacterized protein</fullName>
    </submittedName>
</protein>
<feature type="region of interest" description="Disordered" evidence="1">
    <location>
        <begin position="1"/>
        <end position="29"/>
    </location>
</feature>
<reference evidence="2" key="1">
    <citation type="submission" date="2023-11" db="EMBL/GenBank/DDBJ databases">
        <title>Genome assemblies of two species of porcelain crab, Petrolisthes cinctipes and Petrolisthes manimaculis (Anomura: Porcellanidae).</title>
        <authorList>
            <person name="Angst P."/>
        </authorList>
    </citation>
    <scope>NUCLEOTIDE SEQUENCE</scope>
    <source>
        <strain evidence="2">PB745_02</strain>
        <tissue evidence="2">Gill</tissue>
    </source>
</reference>
<evidence type="ECO:0000313" key="3">
    <source>
        <dbReference type="Proteomes" id="UP001292094"/>
    </source>
</evidence>
<organism evidence="2 3">
    <name type="scientific">Petrolisthes manimaculis</name>
    <dbReference type="NCBI Taxonomy" id="1843537"/>
    <lineage>
        <taxon>Eukaryota</taxon>
        <taxon>Metazoa</taxon>
        <taxon>Ecdysozoa</taxon>
        <taxon>Arthropoda</taxon>
        <taxon>Crustacea</taxon>
        <taxon>Multicrustacea</taxon>
        <taxon>Malacostraca</taxon>
        <taxon>Eumalacostraca</taxon>
        <taxon>Eucarida</taxon>
        <taxon>Decapoda</taxon>
        <taxon>Pleocyemata</taxon>
        <taxon>Anomura</taxon>
        <taxon>Galatheoidea</taxon>
        <taxon>Porcellanidae</taxon>
        <taxon>Petrolisthes</taxon>
    </lineage>
</organism>
<accession>A0AAE1TWK5</accession>